<dbReference type="AlphaFoldDB" id="A0A5N5I9F9"/>
<keyword evidence="3" id="KW-1185">Reference proteome</keyword>
<name>A0A5N5I9F9_9ROSA</name>
<proteinExistence type="predicted"/>
<evidence type="ECO:0000313" key="2">
    <source>
        <dbReference type="EMBL" id="KAB2635102.1"/>
    </source>
</evidence>
<dbReference type="Proteomes" id="UP000327157">
    <property type="component" value="Chromosome 5"/>
</dbReference>
<keyword evidence="1" id="KW-0812">Transmembrane</keyword>
<reference evidence="2 3" key="3">
    <citation type="submission" date="2019-11" db="EMBL/GenBank/DDBJ databases">
        <title>A de novo genome assembly of a pear dwarfing rootstock.</title>
        <authorList>
            <person name="Wang F."/>
            <person name="Wang J."/>
            <person name="Li S."/>
            <person name="Zhang Y."/>
            <person name="Fang M."/>
            <person name="Ma L."/>
            <person name="Zhao Y."/>
            <person name="Jiang S."/>
        </authorList>
    </citation>
    <scope>NUCLEOTIDE SEQUENCE [LARGE SCALE GENOMIC DNA]</scope>
    <source>
        <strain evidence="2">S2</strain>
        <tissue evidence="2">Leaf</tissue>
    </source>
</reference>
<keyword evidence="1" id="KW-1133">Transmembrane helix</keyword>
<gene>
    <name evidence="2" type="ORF">D8674_025636</name>
</gene>
<feature type="transmembrane region" description="Helical" evidence="1">
    <location>
        <begin position="43"/>
        <end position="60"/>
    </location>
</feature>
<evidence type="ECO:0000313" key="3">
    <source>
        <dbReference type="Proteomes" id="UP000327157"/>
    </source>
</evidence>
<accession>A0A5N5I9F9</accession>
<keyword evidence="1" id="KW-0472">Membrane</keyword>
<organism evidence="2 3">
    <name type="scientific">Pyrus ussuriensis x Pyrus communis</name>
    <dbReference type="NCBI Taxonomy" id="2448454"/>
    <lineage>
        <taxon>Eukaryota</taxon>
        <taxon>Viridiplantae</taxon>
        <taxon>Streptophyta</taxon>
        <taxon>Embryophyta</taxon>
        <taxon>Tracheophyta</taxon>
        <taxon>Spermatophyta</taxon>
        <taxon>Magnoliopsida</taxon>
        <taxon>eudicotyledons</taxon>
        <taxon>Gunneridae</taxon>
        <taxon>Pentapetalae</taxon>
        <taxon>rosids</taxon>
        <taxon>fabids</taxon>
        <taxon>Rosales</taxon>
        <taxon>Rosaceae</taxon>
        <taxon>Amygdaloideae</taxon>
        <taxon>Maleae</taxon>
        <taxon>Pyrus</taxon>
    </lineage>
</organism>
<evidence type="ECO:0000256" key="1">
    <source>
        <dbReference type="SAM" id="Phobius"/>
    </source>
</evidence>
<protein>
    <submittedName>
        <fullName evidence="2">F-box protein SKP2B-like</fullName>
    </submittedName>
</protein>
<reference evidence="3" key="2">
    <citation type="submission" date="2019-10" db="EMBL/GenBank/DDBJ databases">
        <title>A de novo genome assembly of a pear dwarfing rootstock.</title>
        <authorList>
            <person name="Wang F."/>
            <person name="Wang J."/>
            <person name="Li S."/>
            <person name="Zhang Y."/>
            <person name="Fang M."/>
            <person name="Ma L."/>
            <person name="Zhao Y."/>
            <person name="Jiang S."/>
        </authorList>
    </citation>
    <scope>NUCLEOTIDE SEQUENCE [LARGE SCALE GENOMIC DNA]</scope>
</reference>
<reference evidence="2 3" key="1">
    <citation type="submission" date="2019-09" db="EMBL/GenBank/DDBJ databases">
        <authorList>
            <person name="Ou C."/>
        </authorList>
    </citation>
    <scope>NUCLEOTIDE SEQUENCE [LARGE SCALE GENOMIC DNA]</scope>
    <source>
        <strain evidence="2">S2</strain>
        <tissue evidence="2">Leaf</tissue>
    </source>
</reference>
<comment type="caution">
    <text evidence="2">The sequence shown here is derived from an EMBL/GenBank/DDBJ whole genome shotgun (WGS) entry which is preliminary data.</text>
</comment>
<sequence>MYFISVLHENHRRDQDNQNKAARNFDHQQQPCTVQVVAERRNFFYWFVKAVVVVVGFLGSEF</sequence>
<dbReference type="EMBL" id="SMOL01000004">
    <property type="protein sequence ID" value="KAB2635102.1"/>
    <property type="molecule type" value="Genomic_DNA"/>
</dbReference>